<keyword evidence="1" id="KW-0812">Transmembrane</keyword>
<feature type="transmembrane region" description="Helical" evidence="1">
    <location>
        <begin position="16"/>
        <end position="40"/>
    </location>
</feature>
<dbReference type="Proteomes" id="UP000751190">
    <property type="component" value="Unassembled WGS sequence"/>
</dbReference>
<organism evidence="2 3">
    <name type="scientific">Diacronema lutheri</name>
    <name type="common">Unicellular marine alga</name>
    <name type="synonym">Monochrysis lutheri</name>
    <dbReference type="NCBI Taxonomy" id="2081491"/>
    <lineage>
        <taxon>Eukaryota</taxon>
        <taxon>Haptista</taxon>
        <taxon>Haptophyta</taxon>
        <taxon>Pavlovophyceae</taxon>
        <taxon>Pavlovales</taxon>
        <taxon>Pavlovaceae</taxon>
        <taxon>Diacronema</taxon>
    </lineage>
</organism>
<reference evidence="2" key="1">
    <citation type="submission" date="2021-05" db="EMBL/GenBank/DDBJ databases">
        <title>The genome of the haptophyte Pavlova lutheri (Diacronema luteri, Pavlovales) - a model for lipid biosynthesis in eukaryotic algae.</title>
        <authorList>
            <person name="Hulatt C.J."/>
            <person name="Posewitz M.C."/>
        </authorList>
    </citation>
    <scope>NUCLEOTIDE SEQUENCE</scope>
    <source>
        <strain evidence="2">NIVA-4/92</strain>
    </source>
</reference>
<proteinExistence type="predicted"/>
<evidence type="ECO:0000313" key="3">
    <source>
        <dbReference type="Proteomes" id="UP000751190"/>
    </source>
</evidence>
<dbReference type="AlphaFoldDB" id="A0A8J5X8K0"/>
<feature type="transmembrane region" description="Helical" evidence="1">
    <location>
        <begin position="76"/>
        <end position="96"/>
    </location>
</feature>
<feature type="transmembrane region" description="Helical" evidence="1">
    <location>
        <begin position="243"/>
        <end position="266"/>
    </location>
</feature>
<evidence type="ECO:0000313" key="2">
    <source>
        <dbReference type="EMBL" id="KAG8460771.1"/>
    </source>
</evidence>
<name>A0A8J5X8K0_DIALT</name>
<feature type="transmembrane region" description="Helical" evidence="1">
    <location>
        <begin position="108"/>
        <end position="128"/>
    </location>
</feature>
<protein>
    <submittedName>
        <fullName evidence="2">Uncharacterized protein</fullName>
    </submittedName>
</protein>
<dbReference type="EMBL" id="JAGTXO010000030">
    <property type="protein sequence ID" value="KAG8460771.1"/>
    <property type="molecule type" value="Genomic_DNA"/>
</dbReference>
<comment type="caution">
    <text evidence="2">The sequence shown here is derived from an EMBL/GenBank/DDBJ whole genome shotgun (WGS) entry which is preliminary data.</text>
</comment>
<feature type="transmembrane region" description="Helical" evidence="1">
    <location>
        <begin position="212"/>
        <end position="231"/>
    </location>
</feature>
<feature type="transmembrane region" description="Helical" evidence="1">
    <location>
        <begin position="181"/>
        <end position="200"/>
    </location>
</feature>
<keyword evidence="3" id="KW-1185">Reference proteome</keyword>
<sequence>MGWQRVEVELFDGRTWLVSSVASALSFIAAGIAAIVALSIKLRAFAEYRSHSTWNGPLDAERLHARWEERHDEGRADLAAVLLAGIAWTSTLPPVLTLATAGARFGSARLIGTFFQLACTVIVVDLVFRAGMVAVVSRLATWDALFQDDGGAEAAAESSGRLLPIQALEIAYRLSSAHDTFIVAIDDLLLSIGLALAAIFCKQSGAMPRGWGAVSVACAACTHAVFWCGIGRHASWHRSGQRAFSGFAALFSAAQYFVLMPVWVLWLGAHLHRVAGSANYGIAEPEPGGDVPSFPCSAGAEMGEQRAIGSRGHAAMAGGPGSMGALARPKNYV</sequence>
<evidence type="ECO:0000256" key="1">
    <source>
        <dbReference type="SAM" id="Phobius"/>
    </source>
</evidence>
<accession>A0A8J5X8K0</accession>
<keyword evidence="1" id="KW-0472">Membrane</keyword>
<gene>
    <name evidence="2" type="ORF">KFE25_010826</name>
</gene>
<keyword evidence="1" id="KW-1133">Transmembrane helix</keyword>